<name>A0ABX0JSK0_9PROT</name>
<organism evidence="1 2">
    <name type="scientific">Acetobacter musti</name>
    <dbReference type="NCBI Taxonomy" id="864732"/>
    <lineage>
        <taxon>Bacteria</taxon>
        <taxon>Pseudomonadati</taxon>
        <taxon>Pseudomonadota</taxon>
        <taxon>Alphaproteobacteria</taxon>
        <taxon>Acetobacterales</taxon>
        <taxon>Acetobacteraceae</taxon>
        <taxon>Acetobacter</taxon>
    </lineage>
</organism>
<gene>
    <name evidence="1" type="ORF">GOB93_14300</name>
</gene>
<evidence type="ECO:0000313" key="1">
    <source>
        <dbReference type="EMBL" id="NHN85804.1"/>
    </source>
</evidence>
<dbReference type="Proteomes" id="UP000635278">
    <property type="component" value="Unassembled WGS sequence"/>
</dbReference>
<evidence type="ECO:0008006" key="3">
    <source>
        <dbReference type="Google" id="ProtNLM"/>
    </source>
</evidence>
<evidence type="ECO:0000313" key="2">
    <source>
        <dbReference type="Proteomes" id="UP000635278"/>
    </source>
</evidence>
<dbReference type="EMBL" id="WOTB01000020">
    <property type="protein sequence ID" value="NHN85804.1"/>
    <property type="molecule type" value="Genomic_DNA"/>
</dbReference>
<dbReference type="RefSeq" id="WP_173584195.1">
    <property type="nucleotide sequence ID" value="NZ_WOTB01000020.1"/>
</dbReference>
<protein>
    <recommendedName>
        <fullName evidence="3">Phage protein</fullName>
    </recommendedName>
</protein>
<accession>A0ABX0JSK0</accession>
<comment type="caution">
    <text evidence="1">The sequence shown here is derived from an EMBL/GenBank/DDBJ whole genome shotgun (WGS) entry which is preliminary data.</text>
</comment>
<sequence length="171" mass="17110">MGLVGAGVSGGLGMAGSLINGFSQAAASKTEARVDRLNAAQAANNANVAIDQGYLNAQKDYQEGSAKLGAQRAQMAANGVTLDSGSALDVQQATGRNTGMTVGSDLYDANARAVAYRNQATSYDNEARAARANASNAITGGAIGGTLAAGSAFASKWDDLFAGVGTTARGW</sequence>
<reference evidence="1 2" key="1">
    <citation type="journal article" date="2020" name="Int. J. Syst. Evol. Microbiol.">
        <title>Novel acetic acid bacteria from cider fermentations: Acetobacter conturbans sp. nov. and Acetobacter fallax sp. nov.</title>
        <authorList>
            <person name="Sombolestani A.S."/>
            <person name="Cleenwerck I."/>
            <person name="Cnockaert M."/>
            <person name="Borremans W."/>
            <person name="Wieme A.D."/>
            <person name="De Vuyst L."/>
            <person name="Vandamme P."/>
        </authorList>
    </citation>
    <scope>NUCLEOTIDE SEQUENCE [LARGE SCALE GENOMIC DNA]</scope>
    <source>
        <strain evidence="1 2">LMG 30640</strain>
    </source>
</reference>
<proteinExistence type="predicted"/>
<keyword evidence="2" id="KW-1185">Reference proteome</keyword>